<dbReference type="AlphaFoldDB" id="A0A8J5ZC67"/>
<keyword evidence="5" id="KW-0732">Signal</keyword>
<evidence type="ECO:0000313" key="7">
    <source>
        <dbReference type="Proteomes" id="UP000701853"/>
    </source>
</evidence>
<comment type="caution">
    <text evidence="6">The sequence shown here is derived from an EMBL/GenBank/DDBJ whole genome shotgun (WGS) entry which is preliminary data.</text>
</comment>
<feature type="chain" id="PRO_5035268651" evidence="5">
    <location>
        <begin position="31"/>
        <end position="298"/>
    </location>
</feature>
<dbReference type="Gene3D" id="3.90.730.10">
    <property type="entry name" value="Ribonuclease T2-like"/>
    <property type="match status" value="1"/>
</dbReference>
<dbReference type="PANTHER" id="PTHR11240:SF46">
    <property type="entry name" value="INTRACELLULAR RIBONUCLEASE LX-LIKE"/>
    <property type="match status" value="1"/>
</dbReference>
<evidence type="ECO:0000256" key="3">
    <source>
        <dbReference type="ARBA" id="ARBA00023239"/>
    </source>
</evidence>
<dbReference type="InterPro" id="IPR036430">
    <property type="entry name" value="RNase_T2-like_sf"/>
</dbReference>
<dbReference type="GO" id="GO:0003723">
    <property type="term" value="F:RNA binding"/>
    <property type="evidence" value="ECO:0007669"/>
    <property type="project" value="InterPro"/>
</dbReference>
<dbReference type="PROSITE" id="PS51257">
    <property type="entry name" value="PROKAR_LIPOPROTEIN"/>
    <property type="match status" value="1"/>
</dbReference>
<dbReference type="SUPFAM" id="SSF55895">
    <property type="entry name" value="Ribonuclease Rh-like"/>
    <property type="match status" value="1"/>
</dbReference>
<sequence>MKKHCNKMVAVGGLMVACLLVEISCGAVEAVRVQELRLSSGRILGSTDPNTTLAFYKFSLQWPPASCDSSLKCVGDIPAEFTIHGLWPQLSNDKGVPAYAKNKSCITLTPTRADQLPVILQTGNLVQQLMQAWPDLKNTSSLKTSQTFWSNEWTKHGMCSDYGDKPLDYFKAAINLRNNFVQAFTLERGVSYKVEEIVKKVKAAVNGTPEIACRTKKGGKGAKILLELRLCYKKGNPTPQGIQDCKVSYSGVCKSTLDELTLLLVRYQSGEFPKSSSFMSACDLHGLTLFTYNLLRSI</sequence>
<keyword evidence="3" id="KW-0456">Lyase</keyword>
<evidence type="ECO:0000256" key="1">
    <source>
        <dbReference type="ARBA" id="ARBA00007469"/>
    </source>
</evidence>
<dbReference type="InterPro" id="IPR001568">
    <property type="entry name" value="RNase_T2-like"/>
</dbReference>
<dbReference type="Pfam" id="PF00445">
    <property type="entry name" value="Ribonuclease_T2"/>
    <property type="match status" value="1"/>
</dbReference>
<dbReference type="EMBL" id="JAHUZN010000005">
    <property type="protein sequence ID" value="KAG8495132.1"/>
    <property type="molecule type" value="Genomic_DNA"/>
</dbReference>
<dbReference type="Proteomes" id="UP000701853">
    <property type="component" value="Chromosome 5"/>
</dbReference>
<dbReference type="InterPro" id="IPR018188">
    <property type="entry name" value="RNase_T2_His_AS_1"/>
</dbReference>
<proteinExistence type="inferred from homology"/>
<accession>A0A8J5ZC67</accession>
<comment type="similarity">
    <text evidence="1 4">Belongs to the RNase T2 family.</text>
</comment>
<dbReference type="GO" id="GO:0005576">
    <property type="term" value="C:extracellular region"/>
    <property type="evidence" value="ECO:0007669"/>
    <property type="project" value="TreeGrafter"/>
</dbReference>
<dbReference type="GO" id="GO:0033897">
    <property type="term" value="F:ribonuclease T2 activity"/>
    <property type="evidence" value="ECO:0007669"/>
    <property type="project" value="InterPro"/>
</dbReference>
<keyword evidence="2" id="KW-0540">Nuclease</keyword>
<keyword evidence="7" id="KW-1185">Reference proteome</keyword>
<evidence type="ECO:0000256" key="5">
    <source>
        <dbReference type="SAM" id="SignalP"/>
    </source>
</evidence>
<keyword evidence="2" id="KW-0378">Hydrolase</keyword>
<dbReference type="GO" id="GO:0006401">
    <property type="term" value="P:RNA catabolic process"/>
    <property type="evidence" value="ECO:0007669"/>
    <property type="project" value="TreeGrafter"/>
</dbReference>
<dbReference type="PROSITE" id="PS00530">
    <property type="entry name" value="RNASE_T2_1"/>
    <property type="match status" value="1"/>
</dbReference>
<organism evidence="6 7">
    <name type="scientific">Gossypium anomalum</name>
    <dbReference type="NCBI Taxonomy" id="47600"/>
    <lineage>
        <taxon>Eukaryota</taxon>
        <taxon>Viridiplantae</taxon>
        <taxon>Streptophyta</taxon>
        <taxon>Embryophyta</taxon>
        <taxon>Tracheophyta</taxon>
        <taxon>Spermatophyta</taxon>
        <taxon>Magnoliopsida</taxon>
        <taxon>eudicotyledons</taxon>
        <taxon>Gunneridae</taxon>
        <taxon>Pentapetalae</taxon>
        <taxon>rosids</taxon>
        <taxon>malvids</taxon>
        <taxon>Malvales</taxon>
        <taxon>Malvaceae</taxon>
        <taxon>Malvoideae</taxon>
        <taxon>Gossypium</taxon>
    </lineage>
</organism>
<feature type="signal peptide" evidence="5">
    <location>
        <begin position="1"/>
        <end position="30"/>
    </location>
</feature>
<protein>
    <submittedName>
        <fullName evidence="6">Uncharacterized protein</fullName>
    </submittedName>
</protein>
<name>A0A8J5ZC67_9ROSI</name>
<evidence type="ECO:0000256" key="2">
    <source>
        <dbReference type="ARBA" id="ARBA00022722"/>
    </source>
</evidence>
<dbReference type="PANTHER" id="PTHR11240">
    <property type="entry name" value="RIBONUCLEASE T2"/>
    <property type="match status" value="1"/>
</dbReference>
<reference evidence="6 7" key="1">
    <citation type="journal article" date="2021" name="bioRxiv">
        <title>The Gossypium anomalum genome as a resource for cotton improvement and evolutionary analysis of hybrid incompatibility.</title>
        <authorList>
            <person name="Grover C.E."/>
            <person name="Yuan D."/>
            <person name="Arick M.A."/>
            <person name="Miller E.R."/>
            <person name="Hu G."/>
            <person name="Peterson D.G."/>
            <person name="Wendel J.F."/>
            <person name="Udall J.A."/>
        </authorList>
    </citation>
    <scope>NUCLEOTIDE SEQUENCE [LARGE SCALE GENOMIC DNA]</scope>
    <source>
        <strain evidence="6">JFW-Udall</strain>
        <tissue evidence="6">Leaf</tissue>
    </source>
</reference>
<evidence type="ECO:0000313" key="6">
    <source>
        <dbReference type="EMBL" id="KAG8495132.1"/>
    </source>
</evidence>
<dbReference type="OrthoDB" id="1001880at2759"/>
<gene>
    <name evidence="6" type="ORF">CXB51_013182</name>
</gene>
<evidence type="ECO:0000256" key="4">
    <source>
        <dbReference type="RuleBase" id="RU004328"/>
    </source>
</evidence>